<dbReference type="InterPro" id="IPR043519">
    <property type="entry name" value="NT_sf"/>
</dbReference>
<keyword evidence="2" id="KW-1185">Reference proteome</keyword>
<dbReference type="Proteomes" id="UP000594759">
    <property type="component" value="Chromosome"/>
</dbReference>
<name>A0A7U3SPN5_9SPHI</name>
<evidence type="ECO:0000313" key="1">
    <source>
        <dbReference type="EMBL" id="QPH38256.1"/>
    </source>
</evidence>
<reference evidence="1 2" key="1">
    <citation type="submission" date="2020-11" db="EMBL/GenBank/DDBJ databases">
        <title>Pedobacter endophytica, an endophytic bacteria isolated form Carex pumila.</title>
        <authorList>
            <person name="Peng Y."/>
            <person name="Jiang L."/>
            <person name="Lee J."/>
        </authorList>
    </citation>
    <scope>NUCLEOTIDE SEQUENCE [LARGE SCALE GENOMIC DNA]</scope>
    <source>
        <strain evidence="1 2">JBR3-12</strain>
    </source>
</reference>
<sequence length="473" mass="55767">MKSRLTEAITATIDLAENNADIKAIVSFGSTNRKKVDENSDLDIFIFTTDRARYLDKNQNQWLLESFGNILSRVIVEELMDQILFNRIVLENEFSLDIITVDISEFRTAKYFLWLKKVGLSTVIPKKLLESVDKKLYTFHYYLKRGYQILYDQVNIKSLIERIFDAYKHELYQERNNLINENTFERNYNQFWQSCCKMNLELERGHYFQALNVHDHEIKKSLIQMVYWHTLLDPNNKDLDVFYKGAKIYDWCDESIIQQLYSIFPHQDFPRMTNAIDQSILVYQQLSHPIALSKGFKINSDLETLISKSIKKPQCSECKINCSKQHNLPALLNANLEFYKSEAYNDMFYNNYNQFWQYCYKMMVKLIRNDFYYAIFILDNNIKKRLSEMIDWLNDLKTYAGEPITSQIDIAAMIASGIYPHSSINEMKASIQKTIWAYKRISHQVALKAGLSVNPNFEQVVEAFINDNLIIQT</sequence>
<protein>
    <submittedName>
        <fullName evidence="1">Aminoglycoside 6-adenylyltransferase</fullName>
    </submittedName>
</protein>
<dbReference type="Gene3D" id="1.20.120.330">
    <property type="entry name" value="Nucleotidyltransferases domain 2"/>
    <property type="match status" value="2"/>
</dbReference>
<proteinExistence type="predicted"/>
<keyword evidence="1" id="KW-0808">Transferase</keyword>
<dbReference type="EMBL" id="CP064939">
    <property type="protein sequence ID" value="QPH38256.1"/>
    <property type="molecule type" value="Genomic_DNA"/>
</dbReference>
<dbReference type="AlphaFoldDB" id="A0A7U3SPN5"/>
<accession>A0A7U3SPN5</accession>
<dbReference type="GO" id="GO:0016779">
    <property type="term" value="F:nucleotidyltransferase activity"/>
    <property type="evidence" value="ECO:0007669"/>
    <property type="project" value="UniProtKB-KW"/>
</dbReference>
<evidence type="ECO:0000313" key="2">
    <source>
        <dbReference type="Proteomes" id="UP000594759"/>
    </source>
</evidence>
<organism evidence="1 2">
    <name type="scientific">Pedobacter endophyticus</name>
    <dbReference type="NCBI Taxonomy" id="2789740"/>
    <lineage>
        <taxon>Bacteria</taxon>
        <taxon>Pseudomonadati</taxon>
        <taxon>Bacteroidota</taxon>
        <taxon>Sphingobacteriia</taxon>
        <taxon>Sphingobacteriales</taxon>
        <taxon>Sphingobacteriaceae</taxon>
        <taxon>Pedobacter</taxon>
    </lineage>
</organism>
<dbReference type="KEGG" id="pex:IZT61_14280"/>
<dbReference type="Pfam" id="PF04439">
    <property type="entry name" value="Adenyl_transf"/>
    <property type="match status" value="2"/>
</dbReference>
<keyword evidence="1" id="KW-0548">Nucleotidyltransferase</keyword>
<dbReference type="Gene3D" id="3.30.460.10">
    <property type="entry name" value="Beta Polymerase, domain 2"/>
    <property type="match status" value="1"/>
</dbReference>
<gene>
    <name evidence="1" type="ORF">IZT61_14280</name>
</gene>
<dbReference type="SUPFAM" id="SSF81631">
    <property type="entry name" value="PAP/OAS1 substrate-binding domain"/>
    <property type="match status" value="2"/>
</dbReference>
<dbReference type="CDD" id="cd05403">
    <property type="entry name" value="NT_KNTase_like"/>
    <property type="match status" value="1"/>
</dbReference>
<dbReference type="SUPFAM" id="SSF81301">
    <property type="entry name" value="Nucleotidyltransferase"/>
    <property type="match status" value="1"/>
</dbReference>
<dbReference type="RefSeq" id="WP_196097611.1">
    <property type="nucleotide sequence ID" value="NZ_CP064939.1"/>
</dbReference>
<dbReference type="InterPro" id="IPR007530">
    <property type="entry name" value="Aminoglycoside_adenylylTfrase"/>
</dbReference>